<dbReference type="NCBIfam" id="NF040941">
    <property type="entry name" value="GGGWT_bact"/>
    <property type="match status" value="1"/>
</dbReference>
<dbReference type="GO" id="GO:0097367">
    <property type="term" value="F:carbohydrate derivative binding"/>
    <property type="evidence" value="ECO:0007669"/>
    <property type="project" value="TreeGrafter"/>
</dbReference>
<feature type="domain" description="Fibrinogen C-terminal" evidence="2">
    <location>
        <begin position="77"/>
        <end position="248"/>
    </location>
</feature>
<evidence type="ECO:0000256" key="1">
    <source>
        <dbReference type="SAM" id="SignalP"/>
    </source>
</evidence>
<dbReference type="SUPFAM" id="SSF56496">
    <property type="entry name" value="Fibrinogen C-terminal domain-like"/>
    <property type="match status" value="1"/>
</dbReference>
<dbReference type="Pfam" id="PF00147">
    <property type="entry name" value="Fibrinogen_C"/>
    <property type="match status" value="1"/>
</dbReference>
<dbReference type="Gene3D" id="1.20.5.320">
    <property type="entry name" value="6-Phosphogluconate Dehydrogenase, domain 3"/>
    <property type="match status" value="1"/>
</dbReference>
<dbReference type="InterPro" id="IPR014716">
    <property type="entry name" value="Fibrinogen_a/b/g_C_1"/>
</dbReference>
<gene>
    <name evidence="3" type="ORF">GDO54_018223</name>
</gene>
<dbReference type="InterPro" id="IPR036056">
    <property type="entry name" value="Fibrinogen-like_C"/>
</dbReference>
<dbReference type="SMART" id="SM00186">
    <property type="entry name" value="FBG"/>
    <property type="match status" value="1"/>
</dbReference>
<reference evidence="3" key="1">
    <citation type="thesis" date="2020" institute="ProQuest LLC" country="789 East Eisenhower Parkway, Ann Arbor, MI, USA">
        <title>Comparative Genomics and Chromosome Evolution.</title>
        <authorList>
            <person name="Mudd A.B."/>
        </authorList>
    </citation>
    <scope>NUCLEOTIDE SEQUENCE</scope>
    <source>
        <strain evidence="3">1538</strain>
        <tissue evidence="3">Blood</tissue>
    </source>
</reference>
<sequence length="248" mass="27913">MLVPWVIMLWATVFVCIADDNCPEVKSIGIGDSNKLTILRGCPGVPGPPGQKGEAGTAGLKGKSNTYTHTVYRHDIWIFITSAKNCKELLEQGATFSDWYTIYPVDQGPIKVFCDMHTDRGGWIVFQRRYDGSVDFSRDWKSYKNGFGSRLTEFWLGNDNIHVLTSSGDSMSVHANMPFSTKDDDSTISKCSSLYRGGWWYNSCHQANLNRLYLLGQHNSYADGINWESGKGLNYSYKMSEMKIRPVS</sequence>
<keyword evidence="1" id="KW-0732">Signal</keyword>
<feature type="signal peptide" evidence="1">
    <location>
        <begin position="1"/>
        <end position="18"/>
    </location>
</feature>
<dbReference type="PANTHER" id="PTHR19143">
    <property type="entry name" value="FIBRINOGEN/TENASCIN/ANGIOPOEITIN"/>
    <property type="match status" value="1"/>
</dbReference>
<dbReference type="GO" id="GO:0005615">
    <property type="term" value="C:extracellular space"/>
    <property type="evidence" value="ECO:0007669"/>
    <property type="project" value="TreeGrafter"/>
</dbReference>
<proteinExistence type="predicted"/>
<dbReference type="Proteomes" id="UP001181693">
    <property type="component" value="Unassembled WGS sequence"/>
</dbReference>
<dbReference type="InterPro" id="IPR002181">
    <property type="entry name" value="Fibrinogen_a/b/g_C_dom"/>
</dbReference>
<dbReference type="AlphaFoldDB" id="A0AAV3A4Z3"/>
<accession>A0AAV3A4Z3</accession>
<dbReference type="CDD" id="cd00087">
    <property type="entry name" value="FReD"/>
    <property type="match status" value="1"/>
</dbReference>
<dbReference type="PROSITE" id="PS51406">
    <property type="entry name" value="FIBRINOGEN_C_2"/>
    <property type="match status" value="1"/>
</dbReference>
<evidence type="ECO:0000313" key="3">
    <source>
        <dbReference type="EMBL" id="DBA21613.1"/>
    </source>
</evidence>
<dbReference type="Gene3D" id="3.90.215.10">
    <property type="entry name" value="Gamma Fibrinogen, chain A, domain 1"/>
    <property type="match status" value="2"/>
</dbReference>
<evidence type="ECO:0000313" key="4">
    <source>
        <dbReference type="Proteomes" id="UP001181693"/>
    </source>
</evidence>
<dbReference type="GO" id="GO:0005102">
    <property type="term" value="F:signaling receptor binding"/>
    <property type="evidence" value="ECO:0007669"/>
    <property type="project" value="TreeGrafter"/>
</dbReference>
<evidence type="ECO:0000259" key="2">
    <source>
        <dbReference type="PROSITE" id="PS51406"/>
    </source>
</evidence>
<dbReference type="GO" id="GO:0003823">
    <property type="term" value="F:antigen binding"/>
    <property type="evidence" value="ECO:0007669"/>
    <property type="project" value="TreeGrafter"/>
</dbReference>
<feature type="chain" id="PRO_5043707878" description="Fibrinogen C-terminal domain-containing protein" evidence="1">
    <location>
        <begin position="19"/>
        <end position="248"/>
    </location>
</feature>
<protein>
    <recommendedName>
        <fullName evidence="2">Fibrinogen C-terminal domain-containing protein</fullName>
    </recommendedName>
</protein>
<dbReference type="GO" id="GO:0001867">
    <property type="term" value="P:complement activation, lectin pathway"/>
    <property type="evidence" value="ECO:0007669"/>
    <property type="project" value="TreeGrafter"/>
</dbReference>
<dbReference type="EMBL" id="DYDO01000007">
    <property type="protein sequence ID" value="DBA21613.1"/>
    <property type="molecule type" value="Genomic_DNA"/>
</dbReference>
<name>A0AAV3A4Z3_PYXAD</name>
<comment type="caution">
    <text evidence="3">The sequence shown here is derived from an EMBL/GenBank/DDBJ whole genome shotgun (WGS) entry which is preliminary data.</text>
</comment>
<organism evidence="3 4">
    <name type="scientific">Pyxicephalus adspersus</name>
    <name type="common">African bullfrog</name>
    <dbReference type="NCBI Taxonomy" id="30357"/>
    <lineage>
        <taxon>Eukaryota</taxon>
        <taxon>Metazoa</taxon>
        <taxon>Chordata</taxon>
        <taxon>Craniata</taxon>
        <taxon>Vertebrata</taxon>
        <taxon>Euteleostomi</taxon>
        <taxon>Amphibia</taxon>
        <taxon>Batrachia</taxon>
        <taxon>Anura</taxon>
        <taxon>Neobatrachia</taxon>
        <taxon>Ranoidea</taxon>
        <taxon>Pyxicephalidae</taxon>
        <taxon>Pyxicephalinae</taxon>
        <taxon>Pyxicephalus</taxon>
    </lineage>
</organism>
<dbReference type="PANTHER" id="PTHR19143:SF467">
    <property type="entry name" value="FICOLIN-2-LIKE"/>
    <property type="match status" value="1"/>
</dbReference>
<dbReference type="InterPro" id="IPR050373">
    <property type="entry name" value="Fibrinogen_C-term_domain"/>
</dbReference>
<keyword evidence="4" id="KW-1185">Reference proteome</keyword>